<organism evidence="2 3">
    <name type="scientific">Morchella conica CCBAS932</name>
    <dbReference type="NCBI Taxonomy" id="1392247"/>
    <lineage>
        <taxon>Eukaryota</taxon>
        <taxon>Fungi</taxon>
        <taxon>Dikarya</taxon>
        <taxon>Ascomycota</taxon>
        <taxon>Pezizomycotina</taxon>
        <taxon>Pezizomycetes</taxon>
        <taxon>Pezizales</taxon>
        <taxon>Morchellaceae</taxon>
        <taxon>Morchella</taxon>
    </lineage>
</organism>
<dbReference type="InParanoid" id="A0A3N4KAW4"/>
<evidence type="ECO:0000313" key="2">
    <source>
        <dbReference type="EMBL" id="RPB07644.1"/>
    </source>
</evidence>
<dbReference type="AlphaFoldDB" id="A0A3N4KAW4"/>
<accession>A0A3N4KAW4</accession>
<evidence type="ECO:0000313" key="3">
    <source>
        <dbReference type="Proteomes" id="UP000277580"/>
    </source>
</evidence>
<name>A0A3N4KAW4_9PEZI</name>
<feature type="region of interest" description="Disordered" evidence="1">
    <location>
        <begin position="116"/>
        <end position="150"/>
    </location>
</feature>
<protein>
    <submittedName>
        <fullName evidence="2">Uncharacterized protein</fullName>
    </submittedName>
</protein>
<dbReference type="OrthoDB" id="10369154at2759"/>
<keyword evidence="3" id="KW-1185">Reference proteome</keyword>
<dbReference type="EMBL" id="ML119178">
    <property type="protein sequence ID" value="RPB07644.1"/>
    <property type="molecule type" value="Genomic_DNA"/>
</dbReference>
<gene>
    <name evidence="2" type="ORF">P167DRAFT_539989</name>
</gene>
<reference evidence="2 3" key="1">
    <citation type="journal article" date="2018" name="Nat. Ecol. Evol.">
        <title>Pezizomycetes genomes reveal the molecular basis of ectomycorrhizal truffle lifestyle.</title>
        <authorList>
            <person name="Murat C."/>
            <person name="Payen T."/>
            <person name="Noel B."/>
            <person name="Kuo A."/>
            <person name="Morin E."/>
            <person name="Chen J."/>
            <person name="Kohler A."/>
            <person name="Krizsan K."/>
            <person name="Balestrini R."/>
            <person name="Da Silva C."/>
            <person name="Montanini B."/>
            <person name="Hainaut M."/>
            <person name="Levati E."/>
            <person name="Barry K.W."/>
            <person name="Belfiori B."/>
            <person name="Cichocki N."/>
            <person name="Clum A."/>
            <person name="Dockter R.B."/>
            <person name="Fauchery L."/>
            <person name="Guy J."/>
            <person name="Iotti M."/>
            <person name="Le Tacon F."/>
            <person name="Lindquist E.A."/>
            <person name="Lipzen A."/>
            <person name="Malagnac F."/>
            <person name="Mello A."/>
            <person name="Molinier V."/>
            <person name="Miyauchi S."/>
            <person name="Poulain J."/>
            <person name="Riccioni C."/>
            <person name="Rubini A."/>
            <person name="Sitrit Y."/>
            <person name="Splivallo R."/>
            <person name="Traeger S."/>
            <person name="Wang M."/>
            <person name="Zifcakova L."/>
            <person name="Wipf D."/>
            <person name="Zambonelli A."/>
            <person name="Paolocci F."/>
            <person name="Nowrousian M."/>
            <person name="Ottonello S."/>
            <person name="Baldrian P."/>
            <person name="Spatafora J.W."/>
            <person name="Henrissat B."/>
            <person name="Nagy L.G."/>
            <person name="Aury J.M."/>
            <person name="Wincker P."/>
            <person name="Grigoriev I.V."/>
            <person name="Bonfante P."/>
            <person name="Martin F.M."/>
        </authorList>
    </citation>
    <scope>NUCLEOTIDE SEQUENCE [LARGE SCALE GENOMIC DNA]</scope>
    <source>
        <strain evidence="2 3">CCBAS932</strain>
    </source>
</reference>
<feature type="region of interest" description="Disordered" evidence="1">
    <location>
        <begin position="1"/>
        <end position="22"/>
    </location>
</feature>
<sequence length="150" mass="16894">MPIKDLFRSSKLGPEDGTTPATIISPIEEEITILSDITQELVKTLSAPPSSEQPLSVDQEQYRYLQEMFDKGVSSRNKIHHMIAEGDVNRAVVRKYEEAKKEFNYLLHAYMQGKTTKVEEKAEPEAKSLLKRAGDRLRKMKGSKGADGEV</sequence>
<evidence type="ECO:0000256" key="1">
    <source>
        <dbReference type="SAM" id="MobiDB-lite"/>
    </source>
</evidence>
<proteinExistence type="predicted"/>
<feature type="compositionally biased region" description="Basic and acidic residues" evidence="1">
    <location>
        <begin position="116"/>
        <end position="137"/>
    </location>
</feature>
<dbReference type="Proteomes" id="UP000277580">
    <property type="component" value="Unassembled WGS sequence"/>
</dbReference>